<evidence type="ECO:0000313" key="1">
    <source>
        <dbReference type="EMBL" id="MDO6414094.1"/>
    </source>
</evidence>
<dbReference type="PANTHER" id="PTHR30595">
    <property type="entry name" value="GLPR-RELATED TRANSCRIPTIONAL REPRESSOR"/>
    <property type="match status" value="1"/>
</dbReference>
<evidence type="ECO:0000313" key="2">
    <source>
        <dbReference type="Proteomes" id="UP001169764"/>
    </source>
</evidence>
<comment type="caution">
    <text evidence="1">The sequence shown here is derived from an EMBL/GenBank/DDBJ whole genome shotgun (WGS) entry which is preliminary data.</text>
</comment>
<dbReference type="Gene3D" id="3.30.565.60">
    <property type="match status" value="1"/>
</dbReference>
<dbReference type="Pfam" id="PF13289">
    <property type="entry name" value="SIR2_2"/>
    <property type="match status" value="1"/>
</dbReference>
<accession>A0ABT8Y716</accession>
<dbReference type="PANTHER" id="PTHR30595:SF6">
    <property type="entry name" value="SCHLAFEN ALBA-2 DOMAIN-CONTAINING PROTEIN"/>
    <property type="match status" value="1"/>
</dbReference>
<dbReference type="InterPro" id="IPR038475">
    <property type="entry name" value="RecG_C_sf"/>
</dbReference>
<reference evidence="1" key="1">
    <citation type="submission" date="2023-07" db="EMBL/GenBank/DDBJ databases">
        <authorList>
            <person name="Kim M."/>
        </authorList>
    </citation>
    <scope>NUCLEOTIDE SEQUENCE</scope>
    <source>
        <strain evidence="1">BIUV-7</strain>
    </source>
</reference>
<sequence>MATSAGSEATAVPGRLRSLLVKQPEPVLLIGAGASISSGIPAAAAAVEQIVRWRWCLDNNRSHKDPTVRPGDYKPWMNTLSWYSDSVPLADLYPVAVRNLLNVANDRRSFFEDMINPEVQPNVGYRALANILHAGWVRTVLTANFDECVQRASIIQNRPHHLVSIKTPSDLIRFSSAPENPQLVYLHGSVEHLTDRNLDTDVQDLDAEIVDRVKPLLRDHPVIVIGYRGAEPSIMRRLFLDNVDYANRFYNGIYWCVLDREIDLPLPPMVAELAARIGGNFNKVGIRHFDDLLDRELWHRLSTEGHQPTRQPSRGGPIDVPFDMRVQEQDSVDDLDLVLLFTRLREYALVLSIAAPDAFDREWTLSLAETFHLIGKPTGNEFHPTVAGNLLFSKGEPTASPGAHVRLRAKGPERWLRQCFGDDADFLPQEDDSVYEVDIRGNLWSQLDQLTEILSLVNRQFRLKQEVSRQARSYNPLALKEMIVNALVHRNYETDEAVEIEITPASIQTVSPGGLVDAVVAQMYDSELEALIKSGRRSIKGYRNSVISDLFYGGGQMDHTGSGLSDMWRETVNNNGDVTFGPTNSNTRFEVAIRARQEAVDEITNTAVADESQVTRYSSNILPISAMPEWVWHAGTTAGTNKGLYHSASGLPVPPGLVQDGRFYTLFDLEELADGLVTPFDVGDIEAMRVDELLLLPNGTNILIHLLQDAVLRHCRALGMQVDWSRKRAHFPRYEDGDERRVTYQARYKRATRTVVKVRMRRDSDEVSYYEHKALSVTILPAGEEWCLILSPGYAFTRNGFGKLIGNEKINSLSTRRAAKDFNASVHNDLTFWLAMLIEGQSGLFSLLPDVSSELEPYAPNIVISDQLVGASLNSSAFDDLAISQAIADDEMDELDTELMKLADMDEVENPDDNETDQGV</sequence>
<name>A0ABT8Y716_9SPHN</name>
<dbReference type="Proteomes" id="UP001169764">
    <property type="component" value="Unassembled WGS sequence"/>
</dbReference>
<proteinExistence type="predicted"/>
<gene>
    <name evidence="1" type="ORF">Q4F19_06850</name>
</gene>
<dbReference type="EMBL" id="JAUOTP010000003">
    <property type="protein sequence ID" value="MDO6414094.1"/>
    <property type="molecule type" value="Genomic_DNA"/>
</dbReference>
<dbReference type="Gene3D" id="3.40.50.1220">
    <property type="entry name" value="TPP-binding domain"/>
    <property type="match status" value="1"/>
</dbReference>
<dbReference type="InterPro" id="IPR029035">
    <property type="entry name" value="DHS-like_NAD/FAD-binding_dom"/>
</dbReference>
<organism evidence="1 2">
    <name type="scientific">Sphingomonas natans</name>
    <dbReference type="NCBI Taxonomy" id="3063330"/>
    <lineage>
        <taxon>Bacteria</taxon>
        <taxon>Pseudomonadati</taxon>
        <taxon>Pseudomonadota</taxon>
        <taxon>Alphaproteobacteria</taxon>
        <taxon>Sphingomonadales</taxon>
        <taxon>Sphingomonadaceae</taxon>
        <taxon>Sphingomonas</taxon>
    </lineage>
</organism>
<dbReference type="SUPFAM" id="SSF52467">
    <property type="entry name" value="DHS-like NAD/FAD-binding domain"/>
    <property type="match status" value="1"/>
</dbReference>
<protein>
    <submittedName>
        <fullName evidence="1">SIR2 family protein</fullName>
    </submittedName>
</protein>
<keyword evidence="2" id="KW-1185">Reference proteome</keyword>